<keyword evidence="2" id="KW-1185">Reference proteome</keyword>
<evidence type="ECO:0000313" key="2">
    <source>
        <dbReference type="Proteomes" id="UP000295197"/>
    </source>
</evidence>
<dbReference type="RefSeq" id="WP_132777473.1">
    <property type="nucleotide sequence ID" value="NZ_SMBZ01000016.1"/>
</dbReference>
<organism evidence="1 2">
    <name type="scientific">Sphingobacterium alimentarium</name>
    <dbReference type="NCBI Taxonomy" id="797292"/>
    <lineage>
        <taxon>Bacteria</taxon>
        <taxon>Pseudomonadati</taxon>
        <taxon>Bacteroidota</taxon>
        <taxon>Sphingobacteriia</taxon>
        <taxon>Sphingobacteriales</taxon>
        <taxon>Sphingobacteriaceae</taxon>
        <taxon>Sphingobacterium</taxon>
    </lineage>
</organism>
<protein>
    <submittedName>
        <fullName evidence="1">Uncharacterized protein</fullName>
    </submittedName>
</protein>
<accession>A0A4R3VYH9</accession>
<dbReference type="EMBL" id="SMBZ01000016">
    <property type="protein sequence ID" value="TCV14112.1"/>
    <property type="molecule type" value="Genomic_DNA"/>
</dbReference>
<dbReference type="AlphaFoldDB" id="A0A4R3VYH9"/>
<evidence type="ECO:0000313" key="1">
    <source>
        <dbReference type="EMBL" id="TCV14112.1"/>
    </source>
</evidence>
<dbReference type="Proteomes" id="UP000295197">
    <property type="component" value="Unassembled WGS sequence"/>
</dbReference>
<reference evidence="1 2" key="1">
    <citation type="submission" date="2019-03" db="EMBL/GenBank/DDBJ databases">
        <title>Genomic Encyclopedia of Type Strains, Phase IV (KMG-IV): sequencing the most valuable type-strain genomes for metagenomic binning, comparative biology and taxonomic classification.</title>
        <authorList>
            <person name="Goeker M."/>
        </authorList>
    </citation>
    <scope>NUCLEOTIDE SEQUENCE [LARGE SCALE GENOMIC DNA]</scope>
    <source>
        <strain evidence="1 2">DSM 22362</strain>
    </source>
</reference>
<sequence>MRTLTFILILFLFSNCSKNKELTTDNPCHQAMKDRFDSELKCTEKDKMEVNLYSGKYEENDLYFPMTMCPSCNTIPPQFGYTCAGQKINISDFNTKVTDIKQIYNSCTKKFVD</sequence>
<proteinExistence type="predicted"/>
<gene>
    <name evidence="1" type="ORF">EDC17_101615</name>
</gene>
<dbReference type="OrthoDB" id="710984at2"/>
<comment type="caution">
    <text evidence="1">The sequence shown here is derived from an EMBL/GenBank/DDBJ whole genome shotgun (WGS) entry which is preliminary data.</text>
</comment>
<name>A0A4R3VYH9_9SPHI</name>